<dbReference type="Pfam" id="PF13174">
    <property type="entry name" value="TPR_6"/>
    <property type="match status" value="1"/>
</dbReference>
<evidence type="ECO:0000256" key="5">
    <source>
        <dbReference type="ARBA" id="ARBA00022786"/>
    </source>
</evidence>
<evidence type="ECO:0000256" key="4">
    <source>
        <dbReference type="ARBA" id="ARBA00022776"/>
    </source>
</evidence>
<feature type="compositionally biased region" description="Polar residues" evidence="11">
    <location>
        <begin position="571"/>
        <end position="580"/>
    </location>
</feature>
<dbReference type="OrthoDB" id="10262026at2759"/>
<evidence type="ECO:0000256" key="7">
    <source>
        <dbReference type="ARBA" id="ARBA00023306"/>
    </source>
</evidence>
<evidence type="ECO:0000256" key="9">
    <source>
        <dbReference type="ARBA" id="ARBA00082695"/>
    </source>
</evidence>
<dbReference type="InterPro" id="IPR019734">
    <property type="entry name" value="TPR_rpt"/>
</dbReference>
<feature type="repeat" description="TPR" evidence="10">
    <location>
        <begin position="309"/>
        <end position="342"/>
    </location>
</feature>
<reference evidence="13 14" key="1">
    <citation type="journal article" date="2017" name="Gigascience">
        <title>Genome sequence of the small brown planthopper, Laodelphax striatellus.</title>
        <authorList>
            <person name="Zhu J."/>
            <person name="Jiang F."/>
            <person name="Wang X."/>
            <person name="Yang P."/>
            <person name="Bao Y."/>
            <person name="Zhao W."/>
            <person name="Wang W."/>
            <person name="Lu H."/>
            <person name="Wang Q."/>
            <person name="Cui N."/>
            <person name="Li J."/>
            <person name="Chen X."/>
            <person name="Luo L."/>
            <person name="Yu J."/>
            <person name="Kang L."/>
            <person name="Cui F."/>
        </authorList>
    </citation>
    <scope>NUCLEOTIDE SEQUENCE [LARGE SCALE GENOMIC DNA]</scope>
    <source>
        <strain evidence="13">Lst14</strain>
    </source>
</reference>
<comment type="similarity">
    <text evidence="8">Belongs to the APC8/CDC23 family.</text>
</comment>
<feature type="compositionally biased region" description="Polar residues" evidence="11">
    <location>
        <begin position="547"/>
        <end position="562"/>
    </location>
</feature>
<gene>
    <name evidence="13" type="ORF">LSTR_LSTR008569</name>
</gene>
<keyword evidence="14" id="KW-1185">Reference proteome</keyword>
<dbReference type="Gene3D" id="1.25.40.10">
    <property type="entry name" value="Tetratricopeptide repeat domain"/>
    <property type="match status" value="2"/>
</dbReference>
<evidence type="ECO:0000313" key="14">
    <source>
        <dbReference type="Proteomes" id="UP000291343"/>
    </source>
</evidence>
<dbReference type="AlphaFoldDB" id="A0A482WWK0"/>
<dbReference type="SUPFAM" id="SSF48452">
    <property type="entry name" value="TPR-like"/>
    <property type="match status" value="3"/>
</dbReference>
<dbReference type="GO" id="GO:0031145">
    <property type="term" value="P:anaphase-promoting complex-dependent catabolic process"/>
    <property type="evidence" value="ECO:0007669"/>
    <property type="project" value="TreeGrafter"/>
</dbReference>
<dbReference type="InParanoid" id="A0A482WWK0"/>
<dbReference type="InterPro" id="IPR011990">
    <property type="entry name" value="TPR-like_helical_dom_sf"/>
</dbReference>
<comment type="caution">
    <text evidence="13">The sequence shown here is derived from an EMBL/GenBank/DDBJ whole genome shotgun (WGS) entry which is preliminary data.</text>
</comment>
<dbReference type="PROSITE" id="PS50005">
    <property type="entry name" value="TPR"/>
    <property type="match status" value="2"/>
</dbReference>
<accession>A0A482WWK0</accession>
<keyword evidence="6 10" id="KW-0802">TPR repeat</keyword>
<evidence type="ECO:0000256" key="1">
    <source>
        <dbReference type="ARBA" id="ARBA00004906"/>
    </source>
</evidence>
<evidence type="ECO:0000256" key="6">
    <source>
        <dbReference type="ARBA" id="ARBA00022803"/>
    </source>
</evidence>
<keyword evidence="5" id="KW-0833">Ubl conjugation pathway</keyword>
<sequence>MNDETMTLDLKKVKIGIHKAIIECSRRGLLHGTKWLAELNFSLENVEIDPSIISQASVYDDVDYDRYAMAKCYFDLKEYDRCAFHTEKSQSKYCKFLHFYSRFLSIEKKKIDNLTDLNYNTDPGLNSQLQSLCSELRDIFLARDMDGFCMYLYGVVLKRLDLHRAALTILESAVHEEPLHWGSWLELASLITDRAKLKMLSLPDHWIKKFFIAHTYLEQQLNEEALDIYRDLGEQGFSSSNYLLAQSAIAHHNKREVNTAILTFRELRKKDPYRLDNLDTLSNLLYVKEMSVDLAFLAHHASETDKYRVETCCVIGNYYSLRGEHQKAVMYFERALKLNPQYLSAWTLMGHEFMEMKNTHAAIQSYRQAIDVNRRDYRAWYGLGQTYEILKLPYYCLYYYKQAQHLRPNDSRMLIALGETYEKLDKIQESLKCYYRARCFGDLEGMALLKLAKLFDKVNETEQAAAAYTEYVKENYDSQTDNKQEISLAFKYLANYHLKRNELDEAYEFAFKCLSYEESKEEGKALLKTVTQKRGQEDGEMQVEMQDGSTSMEVQSSRNARNFSHLRPLTLTFTPSPDGS</sequence>
<dbReference type="GO" id="GO:0005680">
    <property type="term" value="C:anaphase-promoting complex"/>
    <property type="evidence" value="ECO:0007669"/>
    <property type="project" value="InterPro"/>
</dbReference>
<dbReference type="GO" id="GO:0051301">
    <property type="term" value="P:cell division"/>
    <property type="evidence" value="ECO:0007669"/>
    <property type="project" value="UniProtKB-KW"/>
</dbReference>
<keyword evidence="4" id="KW-0498">Mitosis</keyword>
<dbReference type="FunCoup" id="A0A482WWK0">
    <property type="interactions" value="541"/>
</dbReference>
<dbReference type="Pfam" id="PF13432">
    <property type="entry name" value="TPR_16"/>
    <property type="match status" value="1"/>
</dbReference>
<name>A0A482WWK0_LAOST</name>
<dbReference type="EMBL" id="QKKF02023962">
    <property type="protein sequence ID" value="RZF37531.1"/>
    <property type="molecule type" value="Genomic_DNA"/>
</dbReference>
<feature type="repeat" description="TPR" evidence="10">
    <location>
        <begin position="343"/>
        <end position="376"/>
    </location>
</feature>
<feature type="region of interest" description="Disordered" evidence="11">
    <location>
        <begin position="547"/>
        <end position="580"/>
    </location>
</feature>
<evidence type="ECO:0000256" key="10">
    <source>
        <dbReference type="PROSITE-ProRule" id="PRU00339"/>
    </source>
</evidence>
<evidence type="ECO:0000256" key="2">
    <source>
        <dbReference type="ARBA" id="ARBA00022618"/>
    </source>
</evidence>
<dbReference type="Pfam" id="PF04049">
    <property type="entry name" value="ANAPC8"/>
    <property type="match status" value="1"/>
</dbReference>
<dbReference type="PANTHER" id="PTHR12558:SF10">
    <property type="entry name" value="CELL DIVISION CYCLE PROTEIN 23 HOMOLOG"/>
    <property type="match status" value="1"/>
</dbReference>
<keyword evidence="3" id="KW-0677">Repeat</keyword>
<evidence type="ECO:0000256" key="11">
    <source>
        <dbReference type="SAM" id="MobiDB-lite"/>
    </source>
</evidence>
<dbReference type="SMART" id="SM00028">
    <property type="entry name" value="TPR"/>
    <property type="match status" value="6"/>
</dbReference>
<feature type="domain" description="Cdc23" evidence="12">
    <location>
        <begin position="14"/>
        <end position="248"/>
    </location>
</feature>
<dbReference type="STRING" id="195883.A0A482WWK0"/>
<proteinExistence type="inferred from homology"/>
<comment type="pathway">
    <text evidence="1">Protein modification; protein ubiquitination.</text>
</comment>
<dbReference type="FunFam" id="1.25.40.10:FF:000093">
    <property type="entry name" value="cell division cycle protein 23 homolog"/>
    <property type="match status" value="1"/>
</dbReference>
<keyword evidence="7" id="KW-0131">Cell cycle</keyword>
<evidence type="ECO:0000313" key="13">
    <source>
        <dbReference type="EMBL" id="RZF37531.1"/>
    </source>
</evidence>
<dbReference type="GO" id="GO:0045842">
    <property type="term" value="P:positive regulation of mitotic metaphase/anaphase transition"/>
    <property type="evidence" value="ECO:0007669"/>
    <property type="project" value="TreeGrafter"/>
</dbReference>
<dbReference type="Proteomes" id="UP000291343">
    <property type="component" value="Unassembled WGS sequence"/>
</dbReference>
<dbReference type="GO" id="GO:0016567">
    <property type="term" value="P:protein ubiquitination"/>
    <property type="evidence" value="ECO:0007669"/>
    <property type="project" value="TreeGrafter"/>
</dbReference>
<organism evidence="13 14">
    <name type="scientific">Laodelphax striatellus</name>
    <name type="common">Small brown planthopper</name>
    <name type="synonym">Delphax striatella</name>
    <dbReference type="NCBI Taxonomy" id="195883"/>
    <lineage>
        <taxon>Eukaryota</taxon>
        <taxon>Metazoa</taxon>
        <taxon>Ecdysozoa</taxon>
        <taxon>Arthropoda</taxon>
        <taxon>Hexapoda</taxon>
        <taxon>Insecta</taxon>
        <taxon>Pterygota</taxon>
        <taxon>Neoptera</taxon>
        <taxon>Paraneoptera</taxon>
        <taxon>Hemiptera</taxon>
        <taxon>Auchenorrhyncha</taxon>
        <taxon>Fulgoroidea</taxon>
        <taxon>Delphacidae</taxon>
        <taxon>Criomorphinae</taxon>
        <taxon>Laodelphax</taxon>
    </lineage>
</organism>
<dbReference type="InterPro" id="IPR007192">
    <property type="entry name" value="APC8"/>
</dbReference>
<evidence type="ECO:0000259" key="12">
    <source>
        <dbReference type="Pfam" id="PF04049"/>
    </source>
</evidence>
<evidence type="ECO:0000256" key="3">
    <source>
        <dbReference type="ARBA" id="ARBA00022737"/>
    </source>
</evidence>
<dbReference type="PANTHER" id="PTHR12558">
    <property type="entry name" value="CELL DIVISION CYCLE 16,23,27"/>
    <property type="match status" value="1"/>
</dbReference>
<evidence type="ECO:0000256" key="8">
    <source>
        <dbReference type="ARBA" id="ARBA00061138"/>
    </source>
</evidence>
<keyword evidence="2" id="KW-0132">Cell division</keyword>
<dbReference type="SMR" id="A0A482WWK0"/>
<dbReference type="Pfam" id="PF00515">
    <property type="entry name" value="TPR_1"/>
    <property type="match status" value="1"/>
</dbReference>
<protein>
    <recommendedName>
        <fullName evidence="9">Cyclosome subunit 8</fullName>
    </recommendedName>
</protein>